<evidence type="ECO:0000256" key="1">
    <source>
        <dbReference type="HAMAP-Rule" id="MF_00095"/>
    </source>
</evidence>
<dbReference type="Pfam" id="PF03749">
    <property type="entry name" value="SfsA"/>
    <property type="match status" value="1"/>
</dbReference>
<dbReference type="EMBL" id="LGUE01000003">
    <property type="protein sequence ID" value="KON90631.1"/>
    <property type="molecule type" value="Genomic_DNA"/>
</dbReference>
<dbReference type="Pfam" id="PF17746">
    <property type="entry name" value="SfsA_N"/>
    <property type="match status" value="1"/>
</dbReference>
<feature type="domain" description="SfsA N-terminal OB" evidence="3">
    <location>
        <begin position="24"/>
        <end position="84"/>
    </location>
</feature>
<dbReference type="Proteomes" id="UP000037405">
    <property type="component" value="Unassembled WGS sequence"/>
</dbReference>
<evidence type="ECO:0000313" key="5">
    <source>
        <dbReference type="Proteomes" id="UP000037405"/>
    </source>
</evidence>
<reference evidence="5" key="1">
    <citation type="submission" date="2015-07" db="EMBL/GenBank/DDBJ databases">
        <title>Fjat-14235 jcm11544.</title>
        <authorList>
            <person name="Liu B."/>
            <person name="Wang J."/>
            <person name="Zhu Y."/>
            <person name="Liu G."/>
            <person name="Chen Q."/>
            <person name="Chen Z."/>
            <person name="Lan J."/>
            <person name="Che J."/>
            <person name="Ge C."/>
            <person name="Shi H."/>
            <person name="Pan Z."/>
            <person name="Liu X."/>
        </authorList>
    </citation>
    <scope>NUCLEOTIDE SEQUENCE [LARGE SCALE GENOMIC DNA]</scope>
    <source>
        <strain evidence="5">JCM 11544</strain>
    </source>
</reference>
<dbReference type="Gene3D" id="3.40.1350.60">
    <property type="match status" value="1"/>
</dbReference>
<gene>
    <name evidence="1" type="primary">sfsA</name>
    <name evidence="4" type="ORF">AF331_09705</name>
</gene>
<evidence type="ECO:0000259" key="2">
    <source>
        <dbReference type="Pfam" id="PF03749"/>
    </source>
</evidence>
<dbReference type="OrthoDB" id="9802365at2"/>
<accession>A0A0M0GMH6</accession>
<feature type="domain" description="Sugar fermentation stimulation protein C-terminal" evidence="2">
    <location>
        <begin position="93"/>
        <end position="230"/>
    </location>
</feature>
<dbReference type="GO" id="GO:0003677">
    <property type="term" value="F:DNA binding"/>
    <property type="evidence" value="ECO:0007669"/>
    <property type="project" value="InterPro"/>
</dbReference>
<dbReference type="HAMAP" id="MF_00095">
    <property type="entry name" value="SfsA"/>
    <property type="match status" value="1"/>
</dbReference>
<comment type="similarity">
    <text evidence="1">Belongs to the SfsA family.</text>
</comment>
<evidence type="ECO:0000313" key="4">
    <source>
        <dbReference type="EMBL" id="KON90631.1"/>
    </source>
</evidence>
<organism evidence="4 5">
    <name type="scientific">Rossellomorea marisflavi</name>
    <dbReference type="NCBI Taxonomy" id="189381"/>
    <lineage>
        <taxon>Bacteria</taxon>
        <taxon>Bacillati</taxon>
        <taxon>Bacillota</taxon>
        <taxon>Bacilli</taxon>
        <taxon>Bacillales</taxon>
        <taxon>Bacillaceae</taxon>
        <taxon>Rossellomorea</taxon>
    </lineage>
</organism>
<name>A0A0M0GMH6_9BACI</name>
<dbReference type="InterPro" id="IPR040452">
    <property type="entry name" value="SfsA_C"/>
</dbReference>
<sequence>MREEPGMTSLKIGEGLVEAIFRSRPNRFILQCELPGGSVEKVHLPDPGRLKGILVPGRSIWLLPANDPARKTKWSAVMVRDPDSGAYISLNTQLPNRLIREAFMSGELDEFSDWAFERAEYRIGHSRYDFLLRHKERDASLLVEVKSVTMSDGRAGRFPDAVTARGARHVEGLAALQGEYETAVLFVAQRGDIDSITSAPEIDPYFAKVMEEAAQKGVRFYGRVCEVTPTRLTLGRKIPVDTSI</sequence>
<dbReference type="RefSeq" id="WP_053427952.1">
    <property type="nucleotide sequence ID" value="NZ_JAUKEF010000008.1"/>
</dbReference>
<dbReference type="PATRIC" id="fig|189381.12.peg.3851"/>
<protein>
    <recommendedName>
        <fullName evidence="1">Sugar fermentation stimulation protein homolog</fullName>
    </recommendedName>
</protein>
<dbReference type="InterPro" id="IPR005224">
    <property type="entry name" value="SfsA"/>
</dbReference>
<dbReference type="PANTHER" id="PTHR30545">
    <property type="entry name" value="SUGAR FERMENTATION STIMULATION PROTEIN A"/>
    <property type="match status" value="1"/>
</dbReference>
<dbReference type="PANTHER" id="PTHR30545:SF2">
    <property type="entry name" value="SUGAR FERMENTATION STIMULATION PROTEIN A"/>
    <property type="match status" value="1"/>
</dbReference>
<dbReference type="STRING" id="189381.GCA_900166615_00667"/>
<dbReference type="CDD" id="cd22359">
    <property type="entry name" value="SfsA-like_bacterial"/>
    <property type="match status" value="1"/>
</dbReference>
<evidence type="ECO:0000259" key="3">
    <source>
        <dbReference type="Pfam" id="PF17746"/>
    </source>
</evidence>
<dbReference type="AlphaFoldDB" id="A0A0M0GMH6"/>
<dbReference type="InterPro" id="IPR041465">
    <property type="entry name" value="SfsA_N"/>
</dbReference>
<dbReference type="Gene3D" id="2.40.50.580">
    <property type="match status" value="1"/>
</dbReference>
<dbReference type="NCBIfam" id="TIGR00230">
    <property type="entry name" value="sfsA"/>
    <property type="match status" value="1"/>
</dbReference>
<comment type="caution">
    <text evidence="4">The sequence shown here is derived from an EMBL/GenBank/DDBJ whole genome shotgun (WGS) entry which is preliminary data.</text>
</comment>
<proteinExistence type="inferred from homology"/>
<keyword evidence="5" id="KW-1185">Reference proteome</keyword>